<dbReference type="EMBL" id="QFYP01000001">
    <property type="protein sequence ID" value="RAK61741.1"/>
    <property type="molecule type" value="Genomic_DNA"/>
</dbReference>
<evidence type="ECO:0000313" key="3">
    <source>
        <dbReference type="EMBL" id="RAK61741.1"/>
    </source>
</evidence>
<keyword evidence="3" id="KW-0808">Transferase</keyword>
<dbReference type="GO" id="GO:0016779">
    <property type="term" value="F:nucleotidyltransferase activity"/>
    <property type="evidence" value="ECO:0007669"/>
    <property type="project" value="UniProtKB-ARBA"/>
</dbReference>
<protein>
    <submittedName>
        <fullName evidence="3">Nucleotidyltransferase family protein</fullName>
    </submittedName>
</protein>
<dbReference type="Pfam" id="PF12804">
    <property type="entry name" value="NTP_transf_3"/>
    <property type="match status" value="1"/>
</dbReference>
<dbReference type="OrthoDB" id="9779263at2"/>
<evidence type="ECO:0000259" key="2">
    <source>
        <dbReference type="Pfam" id="PF12804"/>
    </source>
</evidence>
<gene>
    <name evidence="3" type="ORF">DJ021_08135</name>
</gene>
<dbReference type="PANTHER" id="PTHR43777">
    <property type="entry name" value="MOLYBDENUM COFACTOR CYTIDYLYLTRANSFERASE"/>
    <property type="match status" value="1"/>
</dbReference>
<dbReference type="Gene3D" id="3.90.550.10">
    <property type="entry name" value="Spore Coat Polysaccharide Biosynthesis Protein SpsA, Chain A"/>
    <property type="match status" value="1"/>
</dbReference>
<name>A0A328B5T8_9CAUL</name>
<dbReference type="SUPFAM" id="SSF53448">
    <property type="entry name" value="Nucleotide-diphospho-sugar transferases"/>
    <property type="match status" value="1"/>
</dbReference>
<evidence type="ECO:0000256" key="1">
    <source>
        <dbReference type="ARBA" id="ARBA00022842"/>
    </source>
</evidence>
<dbReference type="InterPro" id="IPR029044">
    <property type="entry name" value="Nucleotide-diphossugar_trans"/>
</dbReference>
<dbReference type="InterPro" id="IPR025877">
    <property type="entry name" value="MobA-like_NTP_Trfase"/>
</dbReference>
<sequence length="214" mass="21761">MRRHRVSCGAKHRGDAGLATGVGPLEAVVLAAGSGSRFGGGKLMASWNGGLLLLEAALASAFAAPVRSVTVVTGAEAEKVAGVARDFDPRVRIVHAADHAEGMGASLRAGIASLPQDAGGAFVFLGDMPRVPHAVLAPMTRAVLEGAPAAAPVFQGRRGNPVLLGRELFPQLLALTGDAGARAVLEALGDRLALIPAPDDGVLFDVDERADLKA</sequence>
<keyword evidence="4" id="KW-1185">Reference proteome</keyword>
<dbReference type="PANTHER" id="PTHR43777:SF1">
    <property type="entry name" value="MOLYBDENUM COFACTOR CYTIDYLYLTRANSFERASE"/>
    <property type="match status" value="1"/>
</dbReference>
<proteinExistence type="predicted"/>
<keyword evidence="1" id="KW-0460">Magnesium</keyword>
<dbReference type="AlphaFoldDB" id="A0A328B5T8"/>
<dbReference type="CDD" id="cd04182">
    <property type="entry name" value="GT_2_like_f"/>
    <property type="match status" value="1"/>
</dbReference>
<organism evidence="3 4">
    <name type="scientific">Phenylobacterium hankyongense</name>
    <dbReference type="NCBI Taxonomy" id="1813876"/>
    <lineage>
        <taxon>Bacteria</taxon>
        <taxon>Pseudomonadati</taxon>
        <taxon>Pseudomonadota</taxon>
        <taxon>Alphaproteobacteria</taxon>
        <taxon>Caulobacterales</taxon>
        <taxon>Caulobacteraceae</taxon>
        <taxon>Phenylobacterium</taxon>
    </lineage>
</organism>
<comment type="caution">
    <text evidence="3">The sequence shown here is derived from an EMBL/GenBank/DDBJ whole genome shotgun (WGS) entry which is preliminary data.</text>
</comment>
<feature type="domain" description="MobA-like NTP transferase" evidence="2">
    <location>
        <begin position="27"/>
        <end position="188"/>
    </location>
</feature>
<dbReference type="Proteomes" id="UP000249842">
    <property type="component" value="Unassembled WGS sequence"/>
</dbReference>
<evidence type="ECO:0000313" key="4">
    <source>
        <dbReference type="Proteomes" id="UP000249842"/>
    </source>
</evidence>
<reference evidence="4" key="1">
    <citation type="submission" date="2018-05" db="EMBL/GenBank/DDBJ databases">
        <authorList>
            <person name="Li X."/>
        </authorList>
    </citation>
    <scope>NUCLEOTIDE SEQUENCE [LARGE SCALE GENOMIC DNA]</scope>
    <source>
        <strain evidence="4">HKS-05</strain>
    </source>
</reference>
<accession>A0A328B5T8</accession>